<protein>
    <submittedName>
        <fullName evidence="3">Cell division cycle protein</fullName>
    </submittedName>
</protein>
<dbReference type="PANTHER" id="PTHR15323">
    <property type="entry name" value="D123 PROTEIN"/>
    <property type="match status" value="1"/>
</dbReference>
<organism evidence="3 4">
    <name type="scientific">Septoria linicola</name>
    <dbReference type="NCBI Taxonomy" id="215465"/>
    <lineage>
        <taxon>Eukaryota</taxon>
        <taxon>Fungi</taxon>
        <taxon>Dikarya</taxon>
        <taxon>Ascomycota</taxon>
        <taxon>Pezizomycotina</taxon>
        <taxon>Dothideomycetes</taxon>
        <taxon>Dothideomycetidae</taxon>
        <taxon>Mycosphaerellales</taxon>
        <taxon>Mycosphaerellaceae</taxon>
        <taxon>Septoria</taxon>
    </lineage>
</organism>
<reference evidence="3" key="1">
    <citation type="submission" date="2022-06" db="EMBL/GenBank/DDBJ databases">
        <title>Complete genome sequences of two strains of the flax pathogen Septoria linicola.</title>
        <authorList>
            <person name="Lapalu N."/>
            <person name="Simon A."/>
            <person name="Demenou B."/>
            <person name="Paumier D."/>
            <person name="Guillot M.-P."/>
            <person name="Gout L."/>
            <person name="Valade R."/>
        </authorList>
    </citation>
    <scope>NUCLEOTIDE SEQUENCE</scope>
    <source>
        <strain evidence="3">SE15195</strain>
    </source>
</reference>
<feature type="region of interest" description="Disordered" evidence="2">
    <location>
        <begin position="1"/>
        <end position="22"/>
    </location>
</feature>
<evidence type="ECO:0000256" key="1">
    <source>
        <dbReference type="ARBA" id="ARBA00011047"/>
    </source>
</evidence>
<dbReference type="Pfam" id="PF07065">
    <property type="entry name" value="D123"/>
    <property type="match status" value="1"/>
</dbReference>
<keyword evidence="3" id="KW-0131">Cell cycle</keyword>
<dbReference type="InterPro" id="IPR009772">
    <property type="entry name" value="CDC123"/>
</dbReference>
<dbReference type="GO" id="GO:0005737">
    <property type="term" value="C:cytoplasm"/>
    <property type="evidence" value="ECO:0007669"/>
    <property type="project" value="TreeGrafter"/>
</dbReference>
<dbReference type="EMBL" id="CP099422">
    <property type="protein sequence ID" value="USW53440.1"/>
    <property type="molecule type" value="Genomic_DNA"/>
</dbReference>
<keyword evidence="3" id="KW-0132">Cell division</keyword>
<name>A0A9Q9AVR3_9PEZI</name>
<accession>A0A9Q9AVR3</accession>
<feature type="compositionally biased region" description="Polar residues" evidence="2">
    <location>
        <begin position="77"/>
        <end position="88"/>
    </location>
</feature>
<comment type="similarity">
    <text evidence="1">Belongs to the CDC123 family.</text>
</comment>
<evidence type="ECO:0000313" key="3">
    <source>
        <dbReference type="EMBL" id="USW53440.1"/>
    </source>
</evidence>
<feature type="region of interest" description="Disordered" evidence="2">
    <location>
        <begin position="68"/>
        <end position="108"/>
    </location>
</feature>
<dbReference type="GO" id="GO:0051301">
    <property type="term" value="P:cell division"/>
    <property type="evidence" value="ECO:0007669"/>
    <property type="project" value="UniProtKB-KW"/>
</dbReference>
<feature type="region of interest" description="Disordered" evidence="2">
    <location>
        <begin position="380"/>
        <end position="403"/>
    </location>
</feature>
<dbReference type="AlphaFoldDB" id="A0A9Q9AVR3"/>
<feature type="region of interest" description="Disordered" evidence="2">
    <location>
        <begin position="335"/>
        <end position="362"/>
    </location>
</feature>
<keyword evidence="4" id="KW-1185">Reference proteome</keyword>
<dbReference type="PANTHER" id="PTHR15323:SF6">
    <property type="entry name" value="CELL DIVISION CYCLE PROTEIN 123 HOMOLOG"/>
    <property type="match status" value="1"/>
</dbReference>
<proteinExistence type="inferred from homology"/>
<dbReference type="Proteomes" id="UP001056384">
    <property type="component" value="Chromosome 5"/>
</dbReference>
<sequence length="434" mass="49935">MPHIMDGSQGESDDAPTTLPFPPVTKSHILNCSYHSWHPKYRTLTPKTRLVPLTRPFVDYLRADGIILPEDEDPPVQSDTDSAYVSASDNPDAQDHDDEDDEDDDPSAEWRDVHRAIRATIAELDGAVMPKLNWSAPKDATYMNANTMKCHKPSDIYLLLKSSDFITHDLDHAYDDCVDTSNSAQLDQDNIPYHLVLRKANPHWNPSVEFRCFVRDRKLLCISQRDMNYYSFLHKMQDKLQYLIKEFFEIRLRDTFDDDNFVFDVYIPQTYDRVWLVDINPWAMRTDPLLFSWQELLEMDAPLEEEDPLPDQFVRISFDPAKRQQMLDILAKQEAEEAAAKAAHGQREEHGSESDDEESGDEELYLPELRLVHQDDPEAALFSSSQYSAHKMPRDVVDASQSGNGLADFAREWEKILGERQRADAAHDSADDDD</sequence>
<evidence type="ECO:0000256" key="2">
    <source>
        <dbReference type="SAM" id="MobiDB-lite"/>
    </source>
</evidence>
<feature type="compositionally biased region" description="Acidic residues" evidence="2">
    <location>
        <begin position="95"/>
        <end position="107"/>
    </location>
</feature>
<evidence type="ECO:0000313" key="4">
    <source>
        <dbReference type="Proteomes" id="UP001056384"/>
    </source>
</evidence>
<gene>
    <name evidence="3" type="ORF">Slin15195_G067590</name>
</gene>
<feature type="compositionally biased region" description="Basic and acidic residues" evidence="2">
    <location>
        <begin position="335"/>
        <end position="353"/>
    </location>
</feature>